<dbReference type="EMBL" id="GGEC01055773">
    <property type="protein sequence ID" value="MBX36257.1"/>
    <property type="molecule type" value="Transcribed_RNA"/>
</dbReference>
<sequence>MEMVLQTTSFSTLMKTCSSTLVLCLFAN</sequence>
<evidence type="ECO:0000313" key="1">
    <source>
        <dbReference type="EMBL" id="MBX36257.1"/>
    </source>
</evidence>
<organism evidence="1">
    <name type="scientific">Rhizophora mucronata</name>
    <name type="common">Asiatic mangrove</name>
    <dbReference type="NCBI Taxonomy" id="61149"/>
    <lineage>
        <taxon>Eukaryota</taxon>
        <taxon>Viridiplantae</taxon>
        <taxon>Streptophyta</taxon>
        <taxon>Embryophyta</taxon>
        <taxon>Tracheophyta</taxon>
        <taxon>Spermatophyta</taxon>
        <taxon>Magnoliopsida</taxon>
        <taxon>eudicotyledons</taxon>
        <taxon>Gunneridae</taxon>
        <taxon>Pentapetalae</taxon>
        <taxon>rosids</taxon>
        <taxon>fabids</taxon>
        <taxon>Malpighiales</taxon>
        <taxon>Rhizophoraceae</taxon>
        <taxon>Rhizophora</taxon>
    </lineage>
</organism>
<protein>
    <submittedName>
        <fullName evidence="1">Uncharacterized protein</fullName>
    </submittedName>
</protein>
<dbReference type="AlphaFoldDB" id="A0A2P2N1B5"/>
<proteinExistence type="predicted"/>
<name>A0A2P2N1B5_RHIMU</name>
<reference evidence="1" key="1">
    <citation type="submission" date="2018-02" db="EMBL/GenBank/DDBJ databases">
        <title>Rhizophora mucronata_Transcriptome.</title>
        <authorList>
            <person name="Meera S.P."/>
            <person name="Sreeshan A."/>
            <person name="Augustine A."/>
        </authorList>
    </citation>
    <scope>NUCLEOTIDE SEQUENCE</scope>
    <source>
        <tissue evidence="1">Leaf</tissue>
    </source>
</reference>
<accession>A0A2P2N1B5</accession>